<dbReference type="InterPro" id="IPR034733">
    <property type="entry name" value="AcCoA_carboxyl_beta"/>
</dbReference>
<dbReference type="RefSeq" id="WP_341470021.1">
    <property type="nucleotide sequence ID" value="NZ_CP128400.1"/>
</dbReference>
<accession>A0ABY9B5H3</accession>
<sequence length="536" mass="57442">MSETKGGEGAPLAPHTMEEMVAHLKERKATALQLGGQKEIERQHASGKLTSRERLELFFDGGIFTEFGMLGDHHSSHPDLKGRKLPADGVTTCYGRVNGRMVGVAAYDFTVLAGSMGSTGEYKVAMLREMAAKWQMPIVWLLDSSGARIQETTGSQFAGSGYLFKEQVLMSGVVPQVAAVMGPCAAGTAYIPGLADFVPMVKGTGSMALGGTHLVKAATGEEIGVEELGGSSIHNEISGVADMEVANDYACLQAIKDYLSYFPSSSQQHPPPLPNNNATSQREESLYKIVPTNPRRAYNMHKVIHKIVDGGIFFEMKAGWAKNLVTGFARIEGKAVGIVANNPLVLGGILDVNSADKGARFITLCDAFNIPLIFLVDTPGFLIGSKVEKEGIIRHGAKMIFAVSSATVPKLTVVVRKAYGAGYFAMCGKAYDPDLIVAWPTAEISVMGPEGAVNIIGRKALSEARGQGGEVAEAALRAQMEAQFRKLIDPYLAASYTYVDDIIDPADTRALLAQGLEASKNKQTLRYPRKHGIFPV</sequence>
<dbReference type="SUPFAM" id="SSF52096">
    <property type="entry name" value="ClpP/crotonase"/>
    <property type="match status" value="2"/>
</dbReference>
<evidence type="ECO:0000259" key="1">
    <source>
        <dbReference type="PROSITE" id="PS50980"/>
    </source>
</evidence>
<dbReference type="PANTHER" id="PTHR43842">
    <property type="entry name" value="PROPIONYL-COA CARBOXYLASE BETA CHAIN"/>
    <property type="match status" value="1"/>
</dbReference>
<evidence type="ECO:0000313" key="3">
    <source>
        <dbReference type="EMBL" id="WJW68117.1"/>
    </source>
</evidence>
<feature type="domain" description="CoA carboxyltransferase C-terminal" evidence="2">
    <location>
        <begin position="282"/>
        <end position="526"/>
    </location>
</feature>
<feature type="domain" description="CoA carboxyltransferase N-terminal" evidence="1">
    <location>
        <begin position="17"/>
        <end position="274"/>
    </location>
</feature>
<dbReference type="Gene3D" id="3.90.226.10">
    <property type="entry name" value="2-enoyl-CoA Hydratase, Chain A, domain 1"/>
    <property type="match status" value="2"/>
</dbReference>
<evidence type="ECO:0000313" key="4">
    <source>
        <dbReference type="Proteomes" id="UP001431572"/>
    </source>
</evidence>
<dbReference type="InterPro" id="IPR051047">
    <property type="entry name" value="AccD/PCCB"/>
</dbReference>
<dbReference type="EMBL" id="CP128400">
    <property type="protein sequence ID" value="WJW68117.1"/>
    <property type="molecule type" value="Genomic_DNA"/>
</dbReference>
<dbReference type="Pfam" id="PF01039">
    <property type="entry name" value="Carboxyl_trans"/>
    <property type="match status" value="1"/>
</dbReference>
<proteinExistence type="predicted"/>
<evidence type="ECO:0000259" key="2">
    <source>
        <dbReference type="PROSITE" id="PS50989"/>
    </source>
</evidence>
<name>A0ABY9B5H3_9CHLR</name>
<reference evidence="3" key="1">
    <citation type="journal article" date="2024" name="Nature">
        <title>Anoxygenic phototroph of the Chloroflexota uses a type I reaction centre.</title>
        <authorList>
            <person name="Tsuji J.M."/>
            <person name="Shaw N.A."/>
            <person name="Nagashima S."/>
            <person name="Venkiteswaran J.J."/>
            <person name="Schiff S.L."/>
            <person name="Watanabe T."/>
            <person name="Fukui M."/>
            <person name="Hanada S."/>
            <person name="Tank M."/>
            <person name="Neufeld J.D."/>
        </authorList>
    </citation>
    <scope>NUCLEOTIDE SEQUENCE</scope>
    <source>
        <strain evidence="3">L227-S17</strain>
    </source>
</reference>
<organism evidence="3 4">
    <name type="scientific">Candidatus Chlorohelix allophototropha</name>
    <dbReference type="NCBI Taxonomy" id="3003348"/>
    <lineage>
        <taxon>Bacteria</taxon>
        <taxon>Bacillati</taxon>
        <taxon>Chloroflexota</taxon>
        <taxon>Chloroflexia</taxon>
        <taxon>Candidatus Chloroheliales</taxon>
        <taxon>Candidatus Chloroheliaceae</taxon>
        <taxon>Candidatus Chlorohelix</taxon>
    </lineage>
</organism>
<dbReference type="PANTHER" id="PTHR43842:SF2">
    <property type="entry name" value="PROPIONYL-COA CARBOXYLASE BETA CHAIN, MITOCHONDRIAL"/>
    <property type="match status" value="1"/>
</dbReference>
<dbReference type="InterPro" id="IPR029045">
    <property type="entry name" value="ClpP/crotonase-like_dom_sf"/>
</dbReference>
<dbReference type="PROSITE" id="PS50989">
    <property type="entry name" value="COA_CT_CTER"/>
    <property type="match status" value="1"/>
</dbReference>
<dbReference type="PROSITE" id="PS50980">
    <property type="entry name" value="COA_CT_NTER"/>
    <property type="match status" value="1"/>
</dbReference>
<gene>
    <name evidence="3" type="ORF">OZ401_003720</name>
</gene>
<dbReference type="Proteomes" id="UP001431572">
    <property type="component" value="Chromosome 2"/>
</dbReference>
<dbReference type="InterPro" id="IPR011762">
    <property type="entry name" value="COA_CT_N"/>
</dbReference>
<protein>
    <submittedName>
        <fullName evidence="3">Acyl-CoA carboxylase subunit beta</fullName>
    </submittedName>
</protein>
<keyword evidence="4" id="KW-1185">Reference proteome</keyword>
<dbReference type="InterPro" id="IPR011763">
    <property type="entry name" value="COA_CT_C"/>
</dbReference>